<feature type="non-terminal residue" evidence="1">
    <location>
        <position position="359"/>
    </location>
</feature>
<dbReference type="AlphaFoldDB" id="A0A392LZS1"/>
<sequence length="359" mass="40140">MEILVFNGHYDAYFWVICVDKYCKVRGISESEKMALAATGMSGCALKWWRWWSPRHPGVSWNMFTIALLWRFKPEDRAILPIVDEEEEPYQEISPFMELNGCSHELMNDTLQAWDTFLLSTDQIEVPPVQVTNLTLAATVPPTSDCDGGKSDLEDVATLMPTDTVNPTSEGIGEIPILPITATKTILTKPTGEIIHENAARDQVALDFVTLEQARMRTTFRMSLNPFLDEIKVVLMSVYDNLDVYITGIQHDSRFVPPAKIYNCNFENSKTNGITSTNCLTKSMYMMLHFKVDFCCFNSNRATHNSTPKGPDCKFSSLAANTLSSGMSQTKPLGGSLFSIGCTMASLSEEFARQCCSHT</sequence>
<organism evidence="1 2">
    <name type="scientific">Trifolium medium</name>
    <dbReference type="NCBI Taxonomy" id="97028"/>
    <lineage>
        <taxon>Eukaryota</taxon>
        <taxon>Viridiplantae</taxon>
        <taxon>Streptophyta</taxon>
        <taxon>Embryophyta</taxon>
        <taxon>Tracheophyta</taxon>
        <taxon>Spermatophyta</taxon>
        <taxon>Magnoliopsida</taxon>
        <taxon>eudicotyledons</taxon>
        <taxon>Gunneridae</taxon>
        <taxon>Pentapetalae</taxon>
        <taxon>rosids</taxon>
        <taxon>fabids</taxon>
        <taxon>Fabales</taxon>
        <taxon>Fabaceae</taxon>
        <taxon>Papilionoideae</taxon>
        <taxon>50 kb inversion clade</taxon>
        <taxon>NPAAA clade</taxon>
        <taxon>Hologalegina</taxon>
        <taxon>IRL clade</taxon>
        <taxon>Trifolieae</taxon>
        <taxon>Trifolium</taxon>
    </lineage>
</organism>
<dbReference type="Proteomes" id="UP000265520">
    <property type="component" value="Unassembled WGS sequence"/>
</dbReference>
<protein>
    <submittedName>
        <fullName evidence="1">Swarming motility protein ybiA</fullName>
    </submittedName>
</protein>
<keyword evidence="2" id="KW-1185">Reference proteome</keyword>
<dbReference type="EMBL" id="LXQA010001116">
    <property type="protein sequence ID" value="MCH80491.1"/>
    <property type="molecule type" value="Genomic_DNA"/>
</dbReference>
<accession>A0A392LZS1</accession>
<proteinExistence type="predicted"/>
<evidence type="ECO:0000313" key="2">
    <source>
        <dbReference type="Proteomes" id="UP000265520"/>
    </source>
</evidence>
<comment type="caution">
    <text evidence="1">The sequence shown here is derived from an EMBL/GenBank/DDBJ whole genome shotgun (WGS) entry which is preliminary data.</text>
</comment>
<gene>
    <name evidence="1" type="ORF">A2U01_0001260</name>
</gene>
<evidence type="ECO:0000313" key="1">
    <source>
        <dbReference type="EMBL" id="MCH80491.1"/>
    </source>
</evidence>
<reference evidence="1 2" key="1">
    <citation type="journal article" date="2018" name="Front. Plant Sci.">
        <title>Red Clover (Trifolium pratense) and Zigzag Clover (T. medium) - A Picture of Genomic Similarities and Differences.</title>
        <authorList>
            <person name="Dluhosova J."/>
            <person name="Istvanek J."/>
            <person name="Nedelnik J."/>
            <person name="Repkova J."/>
        </authorList>
    </citation>
    <scope>NUCLEOTIDE SEQUENCE [LARGE SCALE GENOMIC DNA]</scope>
    <source>
        <strain evidence="2">cv. 10/8</strain>
        <tissue evidence="1">Leaf</tissue>
    </source>
</reference>
<name>A0A392LZS1_9FABA</name>